<dbReference type="PANTHER" id="PTHR43820">
    <property type="entry name" value="HIGH-AFFINITY BRANCHED-CHAIN AMINO ACID TRANSPORT ATP-BINDING PROTEIN LIVF"/>
    <property type="match status" value="1"/>
</dbReference>
<dbReference type="InterPro" id="IPR003439">
    <property type="entry name" value="ABC_transporter-like_ATP-bd"/>
</dbReference>
<dbReference type="Proteomes" id="UP000030661">
    <property type="component" value="Unassembled WGS sequence"/>
</dbReference>
<keyword evidence="6" id="KW-1185">Reference proteome</keyword>
<evidence type="ECO:0000313" key="6">
    <source>
        <dbReference type="Proteomes" id="UP000030661"/>
    </source>
</evidence>
<keyword evidence="3" id="KW-0029">Amino-acid transport</keyword>
<sequence length="245" mass="26747">MLELQHIAVQKNGTPILMQVDLRIAAQEIHSILGRNGTGKTTLAYSLMGLPDYALNAGDILWEGRSITNLSVAERAKLGITLAWQEPARFEGLSVAEYLHLGQQGKKAAFSPAQCLDQVGLDPTAYLARTVDATLSGGERKRIELAAVLAMQPRLAILDEPDSGIDALSLDFIKGVIRTLVREGASILLITHHEEVAAMADRASVLCAGRILKTGLPEEATRLFRNHCQPCRHVNEPEEELIHYV</sequence>
<feature type="domain" description="ABC transporter" evidence="4">
    <location>
        <begin position="2"/>
        <end position="233"/>
    </location>
</feature>
<organism evidence="5">
    <name type="scientific">Vecturithrix granuli</name>
    <dbReference type="NCBI Taxonomy" id="1499967"/>
    <lineage>
        <taxon>Bacteria</taxon>
        <taxon>Candidatus Moduliflexota</taxon>
        <taxon>Candidatus Vecturitrichia</taxon>
        <taxon>Candidatus Vecturitrichales</taxon>
        <taxon>Candidatus Vecturitrichaceae</taxon>
        <taxon>Candidatus Vecturithrix</taxon>
    </lineage>
</organism>
<dbReference type="PROSITE" id="PS00211">
    <property type="entry name" value="ABC_TRANSPORTER_1"/>
    <property type="match status" value="1"/>
</dbReference>
<dbReference type="InterPro" id="IPR052156">
    <property type="entry name" value="BCAA_Transport_ATP-bd_LivF"/>
</dbReference>
<comment type="similarity">
    <text evidence="1">Belongs to the ABC transporter superfamily.</text>
</comment>
<protein>
    <submittedName>
        <fullName evidence="5">ABC transporter, ATP-binding protein</fullName>
    </submittedName>
</protein>
<dbReference type="SUPFAM" id="SSF52540">
    <property type="entry name" value="P-loop containing nucleoside triphosphate hydrolases"/>
    <property type="match status" value="1"/>
</dbReference>
<dbReference type="Gene3D" id="3.40.50.300">
    <property type="entry name" value="P-loop containing nucleotide triphosphate hydrolases"/>
    <property type="match status" value="1"/>
</dbReference>
<dbReference type="GO" id="GO:0005524">
    <property type="term" value="F:ATP binding"/>
    <property type="evidence" value="ECO:0007669"/>
    <property type="project" value="UniProtKB-KW"/>
</dbReference>
<dbReference type="PANTHER" id="PTHR43820:SF4">
    <property type="entry name" value="HIGH-AFFINITY BRANCHED-CHAIN AMINO ACID TRANSPORT ATP-BINDING PROTEIN LIVF"/>
    <property type="match status" value="1"/>
</dbReference>
<keyword evidence="5" id="KW-0547">Nucleotide-binding</keyword>
<evidence type="ECO:0000313" key="5">
    <source>
        <dbReference type="EMBL" id="GAK56674.1"/>
    </source>
</evidence>
<dbReference type="InterPro" id="IPR027417">
    <property type="entry name" value="P-loop_NTPase"/>
</dbReference>
<keyword evidence="5" id="KW-0067">ATP-binding</keyword>
<evidence type="ECO:0000256" key="1">
    <source>
        <dbReference type="ARBA" id="ARBA00005417"/>
    </source>
</evidence>
<dbReference type="Pfam" id="PF00005">
    <property type="entry name" value="ABC_tran"/>
    <property type="match status" value="1"/>
</dbReference>
<evidence type="ECO:0000256" key="3">
    <source>
        <dbReference type="ARBA" id="ARBA00022970"/>
    </source>
</evidence>
<keyword evidence="2" id="KW-0813">Transport</keyword>
<evidence type="ECO:0000256" key="2">
    <source>
        <dbReference type="ARBA" id="ARBA00022448"/>
    </source>
</evidence>
<accession>A0A081BWG9</accession>
<dbReference type="AlphaFoldDB" id="A0A081BWG9"/>
<dbReference type="InterPro" id="IPR017871">
    <property type="entry name" value="ABC_transporter-like_CS"/>
</dbReference>
<reference evidence="5" key="1">
    <citation type="journal article" date="2015" name="PeerJ">
        <title>First genomic representation of candidate bacterial phylum KSB3 points to enhanced environmental sensing as a trigger of wastewater bulking.</title>
        <authorList>
            <person name="Sekiguchi Y."/>
            <person name="Ohashi A."/>
            <person name="Parks D.H."/>
            <person name="Yamauchi T."/>
            <person name="Tyson G.W."/>
            <person name="Hugenholtz P."/>
        </authorList>
    </citation>
    <scope>NUCLEOTIDE SEQUENCE [LARGE SCALE GENOMIC DNA]</scope>
</reference>
<dbReference type="GO" id="GO:0015658">
    <property type="term" value="F:branched-chain amino acid transmembrane transporter activity"/>
    <property type="evidence" value="ECO:0007669"/>
    <property type="project" value="TreeGrafter"/>
</dbReference>
<gene>
    <name evidence="5" type="ORF">U27_03637</name>
</gene>
<dbReference type="GO" id="GO:0016887">
    <property type="term" value="F:ATP hydrolysis activity"/>
    <property type="evidence" value="ECO:0007669"/>
    <property type="project" value="InterPro"/>
</dbReference>
<dbReference type="GO" id="GO:0015807">
    <property type="term" value="P:L-amino acid transport"/>
    <property type="evidence" value="ECO:0007669"/>
    <property type="project" value="TreeGrafter"/>
</dbReference>
<dbReference type="PROSITE" id="PS50893">
    <property type="entry name" value="ABC_TRANSPORTER_2"/>
    <property type="match status" value="1"/>
</dbReference>
<evidence type="ECO:0000259" key="4">
    <source>
        <dbReference type="PROSITE" id="PS50893"/>
    </source>
</evidence>
<dbReference type="STRING" id="1499967.U27_03637"/>
<dbReference type="HOGENOM" id="CLU_000604_1_2_0"/>
<dbReference type="eggNOG" id="COG0396">
    <property type="taxonomic scope" value="Bacteria"/>
</dbReference>
<dbReference type="EMBL" id="DF820465">
    <property type="protein sequence ID" value="GAK56674.1"/>
    <property type="molecule type" value="Genomic_DNA"/>
</dbReference>
<name>A0A081BWG9_VECG1</name>
<proteinExistence type="inferred from homology"/>